<dbReference type="NCBIfam" id="TIGR00199">
    <property type="entry name" value="PncC_domain"/>
    <property type="match status" value="1"/>
</dbReference>
<dbReference type="AlphaFoldDB" id="A0A1H5XIY1"/>
<reference evidence="3" key="1">
    <citation type="submission" date="2016-10" db="EMBL/GenBank/DDBJ databases">
        <authorList>
            <person name="Varghese N."/>
            <person name="Submissions S."/>
        </authorList>
    </citation>
    <scope>NUCLEOTIDE SEQUENCE [LARGE SCALE GENOMIC DNA]</scope>
    <source>
        <strain evidence="3">DSM 22361</strain>
    </source>
</reference>
<keyword evidence="3" id="KW-1185">Reference proteome</keyword>
<protein>
    <submittedName>
        <fullName evidence="2">Nicotinamide-nucleotide amidase/nicotinamide-nucleotide amidase</fullName>
    </submittedName>
</protein>
<dbReference type="Proteomes" id="UP000236731">
    <property type="component" value="Unassembled WGS sequence"/>
</dbReference>
<dbReference type="EMBL" id="FNUT01000005">
    <property type="protein sequence ID" value="SEG11415.1"/>
    <property type="molecule type" value="Genomic_DNA"/>
</dbReference>
<dbReference type="InterPro" id="IPR036653">
    <property type="entry name" value="CinA-like_C"/>
</dbReference>
<accession>A0A1H5XIY1</accession>
<feature type="domain" description="CinA C-terminal" evidence="1">
    <location>
        <begin position="10"/>
        <end position="159"/>
    </location>
</feature>
<evidence type="ECO:0000313" key="2">
    <source>
        <dbReference type="EMBL" id="SEG11415.1"/>
    </source>
</evidence>
<dbReference type="Gene3D" id="3.90.950.20">
    <property type="entry name" value="CinA-like"/>
    <property type="match status" value="1"/>
</dbReference>
<organism evidence="2 3">
    <name type="scientific">Sphingobacterium lactis</name>
    <dbReference type="NCBI Taxonomy" id="797291"/>
    <lineage>
        <taxon>Bacteria</taxon>
        <taxon>Pseudomonadati</taxon>
        <taxon>Bacteroidota</taxon>
        <taxon>Sphingobacteriia</taxon>
        <taxon>Sphingobacteriales</taxon>
        <taxon>Sphingobacteriaceae</taxon>
        <taxon>Sphingobacterium</taxon>
    </lineage>
</organism>
<dbReference type="SUPFAM" id="SSF142433">
    <property type="entry name" value="CinA-like"/>
    <property type="match status" value="1"/>
</dbReference>
<proteinExistence type="predicted"/>
<name>A0A1H5XIY1_9SPHI</name>
<evidence type="ECO:0000259" key="1">
    <source>
        <dbReference type="Pfam" id="PF02464"/>
    </source>
</evidence>
<evidence type="ECO:0000313" key="3">
    <source>
        <dbReference type="Proteomes" id="UP000236731"/>
    </source>
</evidence>
<dbReference type="Pfam" id="PF02464">
    <property type="entry name" value="CinA"/>
    <property type="match status" value="1"/>
</dbReference>
<sequence>MCEINLELLNDLSLRIKENKLTLALAESMSAGYFSAIWSMQVYSGDFFKGSIIAFANEVKEDILKVDKALIKEFSAESIPVTEAMAKGLQYLIPSAIQLAITGLAYGCDDPQERAKVGDVFISIGFQGKQTSRSFSYGDDLAADIFIQAFNSSLVLLADVLAASD</sequence>
<gene>
    <name evidence="2" type="ORF">SAMN05421877_10512</name>
</gene>
<dbReference type="InterPro" id="IPR008136">
    <property type="entry name" value="CinA_C"/>
</dbReference>